<accession>A0ACC3A6H6</accession>
<proteinExistence type="predicted"/>
<protein>
    <submittedName>
        <fullName evidence="1">Uncharacterized protein</fullName>
    </submittedName>
</protein>
<gene>
    <name evidence="1" type="ORF">H2198_005188</name>
</gene>
<organism evidence="1 2">
    <name type="scientific">Neophaeococcomyces mojaviensis</name>
    <dbReference type="NCBI Taxonomy" id="3383035"/>
    <lineage>
        <taxon>Eukaryota</taxon>
        <taxon>Fungi</taxon>
        <taxon>Dikarya</taxon>
        <taxon>Ascomycota</taxon>
        <taxon>Pezizomycotina</taxon>
        <taxon>Eurotiomycetes</taxon>
        <taxon>Chaetothyriomycetidae</taxon>
        <taxon>Chaetothyriales</taxon>
        <taxon>Chaetothyriales incertae sedis</taxon>
        <taxon>Neophaeococcomyces</taxon>
    </lineage>
</organism>
<dbReference type="EMBL" id="JAPDRQ010000083">
    <property type="protein sequence ID" value="KAJ9656132.1"/>
    <property type="molecule type" value="Genomic_DNA"/>
</dbReference>
<keyword evidence="2" id="KW-1185">Reference proteome</keyword>
<name>A0ACC3A6H6_9EURO</name>
<evidence type="ECO:0000313" key="1">
    <source>
        <dbReference type="EMBL" id="KAJ9656132.1"/>
    </source>
</evidence>
<reference evidence="1" key="1">
    <citation type="submission" date="2022-10" db="EMBL/GenBank/DDBJ databases">
        <title>Culturing micro-colonial fungi from biological soil crusts in the Mojave desert and describing Neophaeococcomyces mojavensis, and introducing the new genera and species Taxawa tesnikishii.</title>
        <authorList>
            <person name="Kurbessoian T."/>
            <person name="Stajich J.E."/>
        </authorList>
    </citation>
    <scope>NUCLEOTIDE SEQUENCE</scope>
    <source>
        <strain evidence="1">JES_112</strain>
    </source>
</reference>
<comment type="caution">
    <text evidence="1">The sequence shown here is derived from an EMBL/GenBank/DDBJ whole genome shotgun (WGS) entry which is preliminary data.</text>
</comment>
<sequence>MSYHYGVPPSHYTKFYDSSSPHSSGEYVQYVPQQYAYTTPMKAHRRKPSYNPSPRVGGWFSPPGSPPPGADRYHYNISPSKDAYVSYERKTTTTSPSKPAPKPTSRTTRKPSEPVYVYDDDDGYAAPRVVEREPLKTTKSKHGKKPSTDSHFYFGQEQIYEEQQTKTRTRVHRSSTTTKTSPQKPQPTPKSPPQATEEDAARAGIPAGYSIKNWDPTEEPIILLGSVFDANSLGKWMYDWTVYKCGASTPMAEMAGDLWLLLIKLAGKMKRAKECVLRIKQEDQRELIYDFIEGAQKLWKQFKDLLKDCEYYMMKAAKKQGNKTLMGKNAGTEFVESIFGRERYLETTERLMNKLRVWTTRFDVNCEDILRRPSVRSG</sequence>
<dbReference type="Proteomes" id="UP001172386">
    <property type="component" value="Unassembled WGS sequence"/>
</dbReference>
<evidence type="ECO:0000313" key="2">
    <source>
        <dbReference type="Proteomes" id="UP001172386"/>
    </source>
</evidence>